<feature type="transmembrane region" description="Helical" evidence="1">
    <location>
        <begin position="143"/>
        <end position="164"/>
    </location>
</feature>
<dbReference type="NCBIfam" id="TIGR00779">
    <property type="entry name" value="cad"/>
    <property type="match status" value="1"/>
</dbReference>
<sequence length="211" mass="24032">MLVGENKMIRTIITSIILYTSTAIDLLVILMLLFSKYRSTKHRRQIYIGQFLGSYTLIGISLFFAFILHYVPAKWLLGFLGLIPIAFGIKYIFSKEDEAAEVDQKIEARKNKNLIATVALITVASCGADNIGLFVPYFVSLSLVQLIVTLFVFTICVYFLVFLGDKFSQVNFVKNFLDRFGDWIMAIIYIGLGIMIILESDTIRHIMQLLF</sequence>
<feature type="transmembrane region" description="Helical" evidence="1">
    <location>
        <begin position="114"/>
        <end position="137"/>
    </location>
</feature>
<dbReference type="EMBL" id="BDOR01000029">
    <property type="protein sequence ID" value="GBF03394.1"/>
    <property type="molecule type" value="Genomic_DNA"/>
</dbReference>
<keyword evidence="3" id="KW-1185">Reference proteome</keyword>
<evidence type="ECO:0000256" key="1">
    <source>
        <dbReference type="SAM" id="Phobius"/>
    </source>
</evidence>
<accession>A0ABQ0NEC2</accession>
<proteinExistence type="predicted"/>
<feature type="transmembrane region" description="Helical" evidence="1">
    <location>
        <begin position="46"/>
        <end position="69"/>
    </location>
</feature>
<keyword evidence="1" id="KW-1133">Transmembrane helix</keyword>
<keyword evidence="1" id="KW-0472">Membrane</keyword>
<name>A0ABQ0NEC2_9LACO</name>
<dbReference type="Pfam" id="PF03596">
    <property type="entry name" value="Cad"/>
    <property type="match status" value="1"/>
</dbReference>
<dbReference type="InterPro" id="IPR004676">
    <property type="entry name" value="Cd-R_transporter"/>
</dbReference>
<organism evidence="2 3">
    <name type="scientific">Lactiplantibacillus paraplantarum</name>
    <dbReference type="NCBI Taxonomy" id="60520"/>
    <lineage>
        <taxon>Bacteria</taxon>
        <taxon>Bacillati</taxon>
        <taxon>Bacillota</taxon>
        <taxon>Bacilli</taxon>
        <taxon>Lactobacillales</taxon>
        <taxon>Lactobacillaceae</taxon>
        <taxon>Lactiplantibacillus</taxon>
    </lineage>
</organism>
<evidence type="ECO:0000313" key="2">
    <source>
        <dbReference type="EMBL" id="GBF03394.1"/>
    </source>
</evidence>
<evidence type="ECO:0000313" key="3">
    <source>
        <dbReference type="Proteomes" id="UP000236162"/>
    </source>
</evidence>
<feature type="transmembrane region" description="Helical" evidence="1">
    <location>
        <begin position="12"/>
        <end position="34"/>
    </location>
</feature>
<feature type="transmembrane region" description="Helical" evidence="1">
    <location>
        <begin position="75"/>
        <end position="93"/>
    </location>
</feature>
<comment type="caution">
    <text evidence="2">The sequence shown here is derived from an EMBL/GenBank/DDBJ whole genome shotgun (WGS) entry which is preliminary data.</text>
</comment>
<keyword evidence="1" id="KW-0812">Transmembrane</keyword>
<dbReference type="Proteomes" id="UP000236162">
    <property type="component" value="Unassembled WGS sequence"/>
</dbReference>
<protein>
    <submittedName>
        <fullName evidence="2">Cadmium transporter</fullName>
    </submittedName>
</protein>
<gene>
    <name evidence="2" type="primary">cadD_2</name>
    <name evidence="2" type="ORF">LPPLD21_02964</name>
</gene>
<reference evidence="2 3" key="1">
    <citation type="submission" date="2017-04" db="EMBL/GenBank/DDBJ databases">
        <title>In vitro and in silico characterization of Lactobacillus paraplantarum D2-1, a starter culture for soymilk fermentation.</title>
        <authorList>
            <person name="Endo A."/>
            <person name="Sasaki F."/>
            <person name="Maeno S."/>
            <person name="Kanesaki Y."/>
            <person name="Kubota E."/>
            <person name="Torres G.A."/>
            <person name="Tomita S."/>
            <person name="Nakagawa J."/>
        </authorList>
    </citation>
    <scope>NUCLEOTIDE SEQUENCE [LARGE SCALE GENOMIC DNA]</scope>
    <source>
        <strain evidence="2 3">D2-1</strain>
    </source>
</reference>
<feature type="transmembrane region" description="Helical" evidence="1">
    <location>
        <begin position="176"/>
        <end position="198"/>
    </location>
</feature>